<proteinExistence type="predicted"/>
<dbReference type="InterPro" id="IPR035979">
    <property type="entry name" value="RBD_domain_sf"/>
</dbReference>
<gene>
    <name evidence="2" type="ORF">A2U01_0003644</name>
</gene>
<dbReference type="PANTHER" id="PTHR34427">
    <property type="entry name" value="DUF4283 DOMAIN PROTEIN"/>
    <property type="match status" value="1"/>
</dbReference>
<dbReference type="EMBL" id="LXQA010004250">
    <property type="protein sequence ID" value="MCH82832.1"/>
    <property type="molecule type" value="Genomic_DNA"/>
</dbReference>
<keyword evidence="3" id="KW-1185">Reference proteome</keyword>
<comment type="caution">
    <text evidence="2">The sequence shown here is derived from an EMBL/GenBank/DDBJ whole genome shotgun (WGS) entry which is preliminary data.</text>
</comment>
<evidence type="ECO:0000313" key="3">
    <source>
        <dbReference type="Proteomes" id="UP000265520"/>
    </source>
</evidence>
<feature type="region of interest" description="Disordered" evidence="1">
    <location>
        <begin position="58"/>
        <end position="83"/>
    </location>
</feature>
<evidence type="ECO:0000256" key="1">
    <source>
        <dbReference type="SAM" id="MobiDB-lite"/>
    </source>
</evidence>
<accession>A0A392M5Y8</accession>
<name>A0A392M5Y8_9FABA</name>
<dbReference type="PANTHER" id="PTHR34427:SF5">
    <property type="entry name" value="DUF4283 DOMAIN-CONTAINING PROTEIN"/>
    <property type="match status" value="1"/>
</dbReference>
<dbReference type="Proteomes" id="UP000265520">
    <property type="component" value="Unassembled WGS sequence"/>
</dbReference>
<dbReference type="GO" id="GO:0003676">
    <property type="term" value="F:nucleic acid binding"/>
    <property type="evidence" value="ECO:0007669"/>
    <property type="project" value="InterPro"/>
</dbReference>
<dbReference type="AlphaFoldDB" id="A0A392M5Y8"/>
<evidence type="ECO:0000313" key="2">
    <source>
        <dbReference type="EMBL" id="MCH82832.1"/>
    </source>
</evidence>
<sequence length="328" mass="37307">MLVGDIFIPSKKTKLGYNFGFVRYRSVTNVDVLLNKLQDIWLGTYKLRVNVSRFGRDTNKTEDHQRNAKKPKRLGVTGNVPGRSFRDALTSREDSTEDVSQLNQLPLPPKRSLVFEASVDRLGFLRSFLVEHLKEDVDLIAFKDSLVLQGFHGITVCPMGGNMVLLSSKVEGLMSSFLGFDKGWRDTWCNKLESWVPAVFSSQSEVWLTCWGIPLHCWSKEFFEKVANSFGVCCSVDENTLLENNYVKGRVKVRILVSVRQVDEVIDVTTGNDVFPVRVMEELRVLSETVDGFQKINSNASNVGDVSEISSRFCARLIRPLLFRRRRQ</sequence>
<dbReference type="SUPFAM" id="SSF54928">
    <property type="entry name" value="RNA-binding domain, RBD"/>
    <property type="match status" value="1"/>
</dbReference>
<protein>
    <submittedName>
        <fullName evidence="2">RNA recognition motif</fullName>
    </submittedName>
</protein>
<organism evidence="2 3">
    <name type="scientific">Trifolium medium</name>
    <dbReference type="NCBI Taxonomy" id="97028"/>
    <lineage>
        <taxon>Eukaryota</taxon>
        <taxon>Viridiplantae</taxon>
        <taxon>Streptophyta</taxon>
        <taxon>Embryophyta</taxon>
        <taxon>Tracheophyta</taxon>
        <taxon>Spermatophyta</taxon>
        <taxon>Magnoliopsida</taxon>
        <taxon>eudicotyledons</taxon>
        <taxon>Gunneridae</taxon>
        <taxon>Pentapetalae</taxon>
        <taxon>rosids</taxon>
        <taxon>fabids</taxon>
        <taxon>Fabales</taxon>
        <taxon>Fabaceae</taxon>
        <taxon>Papilionoideae</taxon>
        <taxon>50 kb inversion clade</taxon>
        <taxon>NPAAA clade</taxon>
        <taxon>Hologalegina</taxon>
        <taxon>IRL clade</taxon>
        <taxon>Trifolieae</taxon>
        <taxon>Trifolium</taxon>
    </lineage>
</organism>
<reference evidence="2 3" key="1">
    <citation type="journal article" date="2018" name="Front. Plant Sci.">
        <title>Red Clover (Trifolium pratense) and Zigzag Clover (T. medium) - A Picture of Genomic Similarities and Differences.</title>
        <authorList>
            <person name="Dluhosova J."/>
            <person name="Istvanek J."/>
            <person name="Nedelnik J."/>
            <person name="Repkova J."/>
        </authorList>
    </citation>
    <scope>NUCLEOTIDE SEQUENCE [LARGE SCALE GENOMIC DNA]</scope>
    <source>
        <strain evidence="3">cv. 10/8</strain>
        <tissue evidence="2">Leaf</tissue>
    </source>
</reference>